<dbReference type="SUPFAM" id="SSF69593">
    <property type="entry name" value="Glycerol-3-phosphate (1)-acyltransferase"/>
    <property type="match status" value="1"/>
</dbReference>
<dbReference type="EMBL" id="AP026367">
    <property type="protein sequence ID" value="BDN82161.1"/>
    <property type="molecule type" value="Genomic_DNA"/>
</dbReference>
<dbReference type="InterPro" id="IPR041728">
    <property type="entry name" value="GPAT/DHAPAT_LPLAT"/>
</dbReference>
<keyword evidence="6 8" id="KW-0012">Acyltransferase</keyword>
<gene>
    <name evidence="8" type="primary">plsB1</name>
    <name evidence="8" type="ORF">NJB1907Z4_C23760</name>
</gene>
<dbReference type="CDD" id="cd07993">
    <property type="entry name" value="LPLAT_DHAPAT-like"/>
    <property type="match status" value="1"/>
</dbReference>
<feature type="domain" description="Phospholipid/glycerol acyltransferase" evidence="7">
    <location>
        <begin position="122"/>
        <end position="249"/>
    </location>
</feature>
<evidence type="ECO:0000256" key="1">
    <source>
        <dbReference type="ARBA" id="ARBA00004413"/>
    </source>
</evidence>
<reference evidence="8" key="1">
    <citation type="submission" date="2022-06" db="EMBL/GenBank/DDBJ databases">
        <title>Complete genome sequence of Mycobacterium pseudoshottsii NJB1907-Z4.</title>
        <authorList>
            <person name="Komine T."/>
            <person name="Fukano H."/>
            <person name="Wada S."/>
        </authorList>
    </citation>
    <scope>NUCLEOTIDE SEQUENCE</scope>
    <source>
        <strain evidence="8">NJB1907-Z4</strain>
    </source>
</reference>
<evidence type="ECO:0000256" key="6">
    <source>
        <dbReference type="ARBA" id="ARBA00023315"/>
    </source>
</evidence>
<dbReference type="PIRSF" id="PIRSF000437">
    <property type="entry name" value="GPAT_DHAPAT"/>
    <property type="match status" value="1"/>
</dbReference>
<evidence type="ECO:0000256" key="5">
    <source>
        <dbReference type="ARBA" id="ARBA00023136"/>
    </source>
</evidence>
<dbReference type="InterPro" id="IPR022284">
    <property type="entry name" value="GPAT/DHAPAT"/>
</dbReference>
<dbReference type="Pfam" id="PF19277">
    <property type="entry name" value="GPAT_C"/>
    <property type="match status" value="1"/>
</dbReference>
<dbReference type="PIRSF" id="PIRSF500064">
    <property type="entry name" value="GPAT"/>
    <property type="match status" value="1"/>
</dbReference>
<dbReference type="GO" id="GO:0004366">
    <property type="term" value="F:glycerol-3-phosphate O-acyltransferase activity"/>
    <property type="evidence" value="ECO:0007669"/>
    <property type="project" value="InterPro"/>
</dbReference>
<dbReference type="Proteomes" id="UP001058626">
    <property type="component" value="Chromosome"/>
</dbReference>
<dbReference type="AlphaFoldDB" id="A0A9N7LQD3"/>
<proteinExistence type="inferred from homology"/>
<name>A0A9N7LQD3_9MYCO</name>
<evidence type="ECO:0000256" key="2">
    <source>
        <dbReference type="ARBA" id="ARBA00007937"/>
    </source>
</evidence>
<dbReference type="InterPro" id="IPR045520">
    <property type="entry name" value="GPAT/DHAPAT_C"/>
</dbReference>
<dbReference type="PANTHER" id="PTHR12563">
    <property type="entry name" value="GLYCEROL-3-PHOSPHATE ACYLTRANSFERASE"/>
    <property type="match status" value="1"/>
</dbReference>
<keyword evidence="5" id="KW-0472">Membrane</keyword>
<dbReference type="NCBIfam" id="NF008883">
    <property type="entry name" value="PRK11915.1"/>
    <property type="match status" value="1"/>
</dbReference>
<dbReference type="InterPro" id="IPR002123">
    <property type="entry name" value="Plipid/glycerol_acylTrfase"/>
</dbReference>
<evidence type="ECO:0000256" key="4">
    <source>
        <dbReference type="ARBA" id="ARBA00022679"/>
    </source>
</evidence>
<comment type="similarity">
    <text evidence="2">Belongs to the GPAT/DAPAT family.</text>
</comment>
<keyword evidence="3" id="KW-1003">Cell membrane</keyword>
<keyword evidence="4" id="KW-0808">Transferase</keyword>
<dbReference type="PANTHER" id="PTHR12563:SF17">
    <property type="entry name" value="DIHYDROXYACETONE PHOSPHATE ACYLTRANSFERASE"/>
    <property type="match status" value="1"/>
</dbReference>
<comment type="subcellular location">
    <subcellularLocation>
        <location evidence="1">Cell membrane</location>
        <topology evidence="1">Peripheral membrane protein</topology>
        <orientation evidence="1">Cytoplasmic side</orientation>
    </subcellularLocation>
</comment>
<evidence type="ECO:0000313" key="9">
    <source>
        <dbReference type="Proteomes" id="UP001058626"/>
    </source>
</evidence>
<evidence type="ECO:0000259" key="7">
    <source>
        <dbReference type="SMART" id="SM00563"/>
    </source>
</evidence>
<keyword evidence="9" id="KW-1185">Reference proteome</keyword>
<evidence type="ECO:0000313" key="8">
    <source>
        <dbReference type="EMBL" id="BDN82161.1"/>
    </source>
</evidence>
<evidence type="ECO:0000256" key="3">
    <source>
        <dbReference type="ARBA" id="ARBA00022475"/>
    </source>
</evidence>
<sequence>MKGPLMTAREVGRVGARKLLQRSGIIDESISPLSTDAAEVAELMSAPWYDERLAKLAAELGRDPDGVRAEAAGYLREMAATLDERAVQAWRGFSRWLMRAYDVLVDEDQIAQLRKLDRKATLAFAFSHRSYLDGMLLPEVIQANRLSPALTFGGANLNFFPMGAWAKRTGAIFIRRQTKDIPVYRFVLRAYAAQLVQNHANLTWSIEGGRTRTGKLRPPVFGILRYIADAVDEIDGPEVYLVPTSIVYDQLHEVEAMTTEAYGAVKRPEDLRFLVRLARQQGERVGRAYLDFGEPLPLRKRLEELRTDESGTGTEIERIALDVEHRINRATPVTPTAVVSLALLGADRSLSISEVLATVRPLASYIAARNWAVAGAADLTNRSTIRWTLHQMVASGVVRVYDAGTEAVWGIGEDQHLVAAFYRNTAIHILVDRAIAEMALLAAAEISVMSADSSVAPATVRDEALRLRELLKFEFLFSARAQFEKDLADEVRLIGPVEDITKAVNTADVRELLESADLLLAHLVLRPFLDAYHIVADRLAALEDESFDEEAFLAECLDVGKQWELQRRIANAESRSMELFKTALRLARHRELVDGADFADVSRRRRQFADEVATATRRVNTIAELARTR</sequence>
<dbReference type="Pfam" id="PF01553">
    <property type="entry name" value="Acyltransferase"/>
    <property type="match status" value="1"/>
</dbReference>
<dbReference type="InterPro" id="IPR028354">
    <property type="entry name" value="GPAT_PlsB"/>
</dbReference>
<organism evidence="8 9">
    <name type="scientific">Mycobacterium pseudoshottsii</name>
    <dbReference type="NCBI Taxonomy" id="265949"/>
    <lineage>
        <taxon>Bacteria</taxon>
        <taxon>Bacillati</taxon>
        <taxon>Actinomycetota</taxon>
        <taxon>Actinomycetes</taxon>
        <taxon>Mycobacteriales</taxon>
        <taxon>Mycobacteriaceae</taxon>
        <taxon>Mycobacterium</taxon>
        <taxon>Mycobacterium ulcerans group</taxon>
    </lineage>
</organism>
<dbReference type="GO" id="GO:0005886">
    <property type="term" value="C:plasma membrane"/>
    <property type="evidence" value="ECO:0007669"/>
    <property type="project" value="UniProtKB-SubCell"/>
</dbReference>
<dbReference type="GO" id="GO:0008654">
    <property type="term" value="P:phospholipid biosynthetic process"/>
    <property type="evidence" value="ECO:0007669"/>
    <property type="project" value="InterPro"/>
</dbReference>
<dbReference type="SMART" id="SM00563">
    <property type="entry name" value="PlsC"/>
    <property type="match status" value="1"/>
</dbReference>
<accession>A0A9N7LQD3</accession>
<protein>
    <submittedName>
        <fullName evidence="8">Acyltransferase plsB1</fullName>
    </submittedName>
</protein>